<sequence>MEKTPPSGGVFFGPARRVAWRGWRKASTEPGAAAAAATAARGRPPNGDRIGGLTGGRIGSLRPRVETASRNHASRSRVETAQAGSSYR</sequence>
<proteinExistence type="predicted"/>
<dbReference type="STRING" id="69.GLE_2748"/>
<organism evidence="2 3">
    <name type="scientific">Lysobacter enzymogenes</name>
    <dbReference type="NCBI Taxonomy" id="69"/>
    <lineage>
        <taxon>Bacteria</taxon>
        <taxon>Pseudomonadati</taxon>
        <taxon>Pseudomonadota</taxon>
        <taxon>Gammaproteobacteria</taxon>
        <taxon>Lysobacterales</taxon>
        <taxon>Lysobacteraceae</taxon>
        <taxon>Lysobacter</taxon>
    </lineage>
</organism>
<name>A0A0S2DI36_LYSEN</name>
<dbReference type="Proteomes" id="UP000061569">
    <property type="component" value="Chromosome"/>
</dbReference>
<reference evidence="2 3" key="1">
    <citation type="submission" date="2015-11" db="EMBL/GenBank/DDBJ databases">
        <title>Genome sequences of Lysobacter enzymogenes strain C3 and Lysobacter antibioticus ATCC 29479.</title>
        <authorList>
            <person name="Kobayashi D.Y."/>
        </authorList>
    </citation>
    <scope>NUCLEOTIDE SEQUENCE [LARGE SCALE GENOMIC DNA]</scope>
    <source>
        <strain evidence="2 3">C3</strain>
    </source>
</reference>
<evidence type="ECO:0000313" key="2">
    <source>
        <dbReference type="EMBL" id="ALN58096.1"/>
    </source>
</evidence>
<accession>A0A0S2DI36</accession>
<dbReference type="KEGG" id="lez:GLE_2748"/>
<evidence type="ECO:0000256" key="1">
    <source>
        <dbReference type="SAM" id="MobiDB-lite"/>
    </source>
</evidence>
<dbReference type="PATRIC" id="fig|69.6.peg.2706"/>
<protein>
    <submittedName>
        <fullName evidence="2">Uncharacterized protein</fullName>
    </submittedName>
</protein>
<feature type="region of interest" description="Disordered" evidence="1">
    <location>
        <begin position="24"/>
        <end position="88"/>
    </location>
</feature>
<evidence type="ECO:0000313" key="3">
    <source>
        <dbReference type="Proteomes" id="UP000061569"/>
    </source>
</evidence>
<feature type="compositionally biased region" description="Gly residues" evidence="1">
    <location>
        <begin position="49"/>
        <end position="58"/>
    </location>
</feature>
<dbReference type="AlphaFoldDB" id="A0A0S2DI36"/>
<dbReference type="EMBL" id="CP013140">
    <property type="protein sequence ID" value="ALN58096.1"/>
    <property type="molecule type" value="Genomic_DNA"/>
</dbReference>
<gene>
    <name evidence="2" type="ORF">GLE_2748</name>
</gene>